<proteinExistence type="predicted"/>
<dbReference type="RefSeq" id="WP_185885076.1">
    <property type="nucleotide sequence ID" value="NZ_CP060052.1"/>
</dbReference>
<feature type="region of interest" description="Disordered" evidence="1">
    <location>
        <begin position="31"/>
        <end position="54"/>
    </location>
</feature>
<sequence length="282" mass="30349">MQRRTRSAMAIALAAPLALMAACGQEDMPEQLAGRTAADAPPIREAPSTRQPDAQTALAQAVSIADSTDDYEFSYGWPPAVAAIPALAAHMRDESDQRLAKLRQEAAEWQVAGDQRGFEAPPQSFSKEWKVVSDLPRFLSLSADIHSYSGGAHGMSVSDALVWDRQDRKAIKPVDMFVSAGSLDRAAQARFCEELDRQRARKRGEPVTRGSGGFSDCIAPSANSTVILGSASGQAFDRVGFLVPPYNAGPYAEGDYEVTLPVDAALIDSVKPEYQRFFTPAG</sequence>
<dbReference type="EMBL" id="CP060052">
    <property type="protein sequence ID" value="QNE06041.1"/>
    <property type="molecule type" value="Genomic_DNA"/>
</dbReference>
<feature type="signal peptide" evidence="2">
    <location>
        <begin position="1"/>
        <end position="21"/>
    </location>
</feature>
<protein>
    <submittedName>
        <fullName evidence="4">DUF4163 domain-containing protein</fullName>
    </submittedName>
</protein>
<evidence type="ECO:0000313" key="5">
    <source>
        <dbReference type="Proteomes" id="UP000515297"/>
    </source>
</evidence>
<evidence type="ECO:0000256" key="2">
    <source>
        <dbReference type="SAM" id="SignalP"/>
    </source>
</evidence>
<dbReference type="AlphaFoldDB" id="A0A7G6VWC6"/>
<evidence type="ECO:0000313" key="4">
    <source>
        <dbReference type="EMBL" id="QNE06041.1"/>
    </source>
</evidence>
<feature type="chain" id="PRO_5028947583" evidence="2">
    <location>
        <begin position="22"/>
        <end position="282"/>
    </location>
</feature>
<evidence type="ECO:0000259" key="3">
    <source>
        <dbReference type="Pfam" id="PF13739"/>
    </source>
</evidence>
<feature type="domain" description="Deacetylase PdaC" evidence="3">
    <location>
        <begin position="66"/>
        <end position="156"/>
    </location>
</feature>
<accession>A0A7G6VWC6</accession>
<gene>
    <name evidence="4" type="ORF">H4O24_05210</name>
</gene>
<organism evidence="4 5">
    <name type="scientific">Croceicoccus marinus</name>
    <dbReference type="NCBI Taxonomy" id="450378"/>
    <lineage>
        <taxon>Bacteria</taxon>
        <taxon>Pseudomonadati</taxon>
        <taxon>Pseudomonadota</taxon>
        <taxon>Alphaproteobacteria</taxon>
        <taxon>Sphingomonadales</taxon>
        <taxon>Erythrobacteraceae</taxon>
        <taxon>Croceicoccus</taxon>
    </lineage>
</organism>
<keyword evidence="2" id="KW-0732">Signal</keyword>
<dbReference type="InterPro" id="IPR025303">
    <property type="entry name" value="PdaC"/>
</dbReference>
<evidence type="ECO:0000256" key="1">
    <source>
        <dbReference type="SAM" id="MobiDB-lite"/>
    </source>
</evidence>
<dbReference type="Gene3D" id="3.30.565.40">
    <property type="entry name" value="Fervidobacterium nodosum Rt17-B1 like"/>
    <property type="match status" value="1"/>
</dbReference>
<dbReference type="Pfam" id="PF13739">
    <property type="entry name" value="PdaC"/>
    <property type="match status" value="1"/>
</dbReference>
<reference evidence="4 5" key="1">
    <citation type="submission" date="2020-08" db="EMBL/GenBank/DDBJ databases">
        <authorList>
            <person name="Liu G."/>
            <person name="Sun C."/>
        </authorList>
    </citation>
    <scope>NUCLEOTIDE SEQUENCE [LARGE SCALE GENOMIC DNA]</scope>
    <source>
        <strain evidence="4 5">OT19</strain>
    </source>
</reference>
<name>A0A7G6VWC6_9SPHN</name>
<dbReference type="PROSITE" id="PS51257">
    <property type="entry name" value="PROKAR_LIPOPROTEIN"/>
    <property type="match status" value="1"/>
</dbReference>
<dbReference type="Proteomes" id="UP000515297">
    <property type="component" value="Chromosome"/>
</dbReference>